<keyword evidence="2" id="KW-1185">Reference proteome</keyword>
<dbReference type="AlphaFoldDB" id="A0AAE3XPH4"/>
<comment type="caution">
    <text evidence="1">The sequence shown here is derived from an EMBL/GenBank/DDBJ whole genome shotgun (WGS) entry which is preliminary data.</text>
</comment>
<protein>
    <submittedName>
        <fullName evidence="1">Uncharacterized protein</fullName>
    </submittedName>
</protein>
<reference evidence="1" key="1">
    <citation type="submission" date="2023-07" db="EMBL/GenBank/DDBJ databases">
        <title>Genomic Encyclopedia of Type Strains, Phase IV (KMG-IV): sequencing the most valuable type-strain genomes for metagenomic binning, comparative biology and taxonomic classification.</title>
        <authorList>
            <person name="Goeker M."/>
        </authorList>
    </citation>
    <scope>NUCLEOTIDE SEQUENCE</scope>
    <source>
        <strain evidence="1">DSM 26174</strain>
    </source>
</reference>
<dbReference type="RefSeq" id="WP_309939476.1">
    <property type="nucleotide sequence ID" value="NZ_AP025305.1"/>
</dbReference>
<sequence>MQENRFLIAENPLAGINANTYLIHNEDPFIMAQAFVLDKEDKDTIEELSQAFEFNQEISYGDEHIFLGIEFMAMENIEENQELINQILTDMIDWYCEVLDAQN</sequence>
<dbReference type="EMBL" id="JAVDQD010000003">
    <property type="protein sequence ID" value="MDR6239723.1"/>
    <property type="molecule type" value="Genomic_DNA"/>
</dbReference>
<evidence type="ECO:0000313" key="1">
    <source>
        <dbReference type="EMBL" id="MDR6239723.1"/>
    </source>
</evidence>
<evidence type="ECO:0000313" key="2">
    <source>
        <dbReference type="Proteomes" id="UP001185092"/>
    </source>
</evidence>
<gene>
    <name evidence="1" type="ORF">HNQ88_002771</name>
</gene>
<name>A0AAE3XPH4_9BACT</name>
<organism evidence="1 2">
    <name type="scientific">Aureibacter tunicatorum</name>
    <dbReference type="NCBI Taxonomy" id="866807"/>
    <lineage>
        <taxon>Bacteria</taxon>
        <taxon>Pseudomonadati</taxon>
        <taxon>Bacteroidota</taxon>
        <taxon>Cytophagia</taxon>
        <taxon>Cytophagales</taxon>
        <taxon>Persicobacteraceae</taxon>
        <taxon>Aureibacter</taxon>
    </lineage>
</organism>
<dbReference type="Proteomes" id="UP001185092">
    <property type="component" value="Unassembled WGS sequence"/>
</dbReference>
<accession>A0AAE3XPH4</accession>
<proteinExistence type="predicted"/>